<protein>
    <submittedName>
        <fullName evidence="1">Uncharacterized protein</fullName>
    </submittedName>
</protein>
<name>A0A0F9Q2Q0_9ZZZZ</name>
<organism evidence="1">
    <name type="scientific">marine sediment metagenome</name>
    <dbReference type="NCBI Taxonomy" id="412755"/>
    <lineage>
        <taxon>unclassified sequences</taxon>
        <taxon>metagenomes</taxon>
        <taxon>ecological metagenomes</taxon>
    </lineage>
</organism>
<dbReference type="EMBL" id="LAZR01002344">
    <property type="protein sequence ID" value="KKN31257.1"/>
    <property type="molecule type" value="Genomic_DNA"/>
</dbReference>
<sequence>MATTTTTRLGLKKQAAGDNSGAWEVDLNQGFDDADAAFFLSGSGNPNGSENSAFVGQRYYDTSTGYWWTAEDIASPSSAWVSDFATIDADVTHPIPTTHAQDYTHGDIQAVLEWLSITEFQLRPIGGTDIYADISGSRVTIAGDFVFDVTTDREGAQTLDASTPYYLYLDNLTVPGTPEPVVSKTPPDDIDDTKPRYHPTEADHLCVGSLWIDSNTDVAKVKIDRAGKTTFQANDSDQITDLSGIASQADYRTHVLNVPLTAIEVEMHVIGRDASASWYLALAMSDAGVASLPNSGPTHFLGDAGFEDAIALLQEGSGPDKWQARTLNIPIADSSSPAIKYGHNRGNALDTCEFVIRGYVDRWAPKGF</sequence>
<gene>
    <name evidence="1" type="ORF">LCGC14_0825730</name>
</gene>
<comment type="caution">
    <text evidence="1">The sequence shown here is derived from an EMBL/GenBank/DDBJ whole genome shotgun (WGS) entry which is preliminary data.</text>
</comment>
<accession>A0A0F9Q2Q0</accession>
<proteinExistence type="predicted"/>
<reference evidence="1" key="1">
    <citation type="journal article" date="2015" name="Nature">
        <title>Complex archaea that bridge the gap between prokaryotes and eukaryotes.</title>
        <authorList>
            <person name="Spang A."/>
            <person name="Saw J.H."/>
            <person name="Jorgensen S.L."/>
            <person name="Zaremba-Niedzwiedzka K."/>
            <person name="Martijn J."/>
            <person name="Lind A.E."/>
            <person name="van Eijk R."/>
            <person name="Schleper C."/>
            <person name="Guy L."/>
            <person name="Ettema T.J."/>
        </authorList>
    </citation>
    <scope>NUCLEOTIDE SEQUENCE</scope>
</reference>
<dbReference type="AlphaFoldDB" id="A0A0F9Q2Q0"/>
<evidence type="ECO:0000313" key="1">
    <source>
        <dbReference type="EMBL" id="KKN31257.1"/>
    </source>
</evidence>